<dbReference type="EMBL" id="QGMJ01001313">
    <property type="protein sequence ID" value="TVY31731.1"/>
    <property type="molecule type" value="Genomic_DNA"/>
</dbReference>
<name>A0A8H8RBZ2_9HELO</name>
<dbReference type="Proteomes" id="UP000462212">
    <property type="component" value="Unassembled WGS sequence"/>
</dbReference>
<protein>
    <submittedName>
        <fullName evidence="2">Uncharacterized protein</fullName>
    </submittedName>
</protein>
<dbReference type="AlphaFoldDB" id="A0A8H8RBZ2"/>
<organism evidence="2 3">
    <name type="scientific">Lachnellula subtilissima</name>
    <dbReference type="NCBI Taxonomy" id="602034"/>
    <lineage>
        <taxon>Eukaryota</taxon>
        <taxon>Fungi</taxon>
        <taxon>Dikarya</taxon>
        <taxon>Ascomycota</taxon>
        <taxon>Pezizomycotina</taxon>
        <taxon>Leotiomycetes</taxon>
        <taxon>Helotiales</taxon>
        <taxon>Lachnaceae</taxon>
        <taxon>Lachnellula</taxon>
    </lineage>
</organism>
<feature type="region of interest" description="Disordered" evidence="1">
    <location>
        <begin position="160"/>
        <end position="182"/>
    </location>
</feature>
<keyword evidence="3" id="KW-1185">Reference proteome</keyword>
<comment type="caution">
    <text evidence="2">The sequence shown here is derived from an EMBL/GenBank/DDBJ whole genome shotgun (WGS) entry which is preliminary data.</text>
</comment>
<proteinExistence type="predicted"/>
<dbReference type="PANTHER" id="PTHR37535">
    <property type="entry name" value="FLUG DOMAIN PROTEIN"/>
    <property type="match status" value="1"/>
</dbReference>
<gene>
    <name evidence="2" type="ORF">LSUB1_G007777</name>
</gene>
<accession>A0A8H8RBZ2</accession>
<evidence type="ECO:0000313" key="3">
    <source>
        <dbReference type="Proteomes" id="UP000462212"/>
    </source>
</evidence>
<evidence type="ECO:0000256" key="1">
    <source>
        <dbReference type="SAM" id="MobiDB-lite"/>
    </source>
</evidence>
<evidence type="ECO:0000313" key="2">
    <source>
        <dbReference type="EMBL" id="TVY31731.1"/>
    </source>
</evidence>
<dbReference type="InterPro" id="IPR021842">
    <property type="entry name" value="DUF3435"/>
</dbReference>
<dbReference type="Pfam" id="PF11917">
    <property type="entry name" value="DUF3435"/>
    <property type="match status" value="1"/>
</dbReference>
<dbReference type="PANTHER" id="PTHR37535:SF2">
    <property type="entry name" value="FINGER DOMAIN PROTEIN, PUTATIVE (AFU_ORTHOLOGUE AFUA_6G09300)-RELATED"/>
    <property type="match status" value="1"/>
</dbReference>
<dbReference type="OrthoDB" id="3544487at2759"/>
<reference evidence="2 3" key="1">
    <citation type="submission" date="2018-05" db="EMBL/GenBank/DDBJ databases">
        <title>Genome sequencing and assembly of the regulated plant pathogen Lachnellula willkommii and related sister species for the development of diagnostic species identification markers.</title>
        <authorList>
            <person name="Giroux E."/>
            <person name="Bilodeau G."/>
        </authorList>
    </citation>
    <scope>NUCLEOTIDE SEQUENCE [LARGE SCALE GENOMIC DNA]</scope>
    <source>
        <strain evidence="2 3">CBS 197.66</strain>
    </source>
</reference>
<sequence>MRDPQGGPYKILLEFTYEFTKQFLGAKEIPHVFLLGLIFADNAFLAPNLTSAEQLSKLDIRPGTNQLALPLKPSMANIPLFRKSITTPYSTEISPFEPLPYTTLRSLLKTLDILFGLLHILRAYCLRYGAGNAFNQSGHSRYGGYRARARALIRADAGSVQDESLDTPGPTLRANGRGDPIC</sequence>